<evidence type="ECO:0000256" key="1">
    <source>
        <dbReference type="ARBA" id="ARBA00009995"/>
    </source>
</evidence>
<evidence type="ECO:0000313" key="4">
    <source>
        <dbReference type="Proteomes" id="UP000583929"/>
    </source>
</evidence>
<evidence type="ECO:0000313" key="3">
    <source>
        <dbReference type="EMBL" id="KAF4357068.1"/>
    </source>
</evidence>
<dbReference type="PANTHER" id="PTHR11926">
    <property type="entry name" value="GLUCOSYL/GLUCURONOSYL TRANSFERASES"/>
    <property type="match status" value="1"/>
</dbReference>
<accession>A0A7J6EF25</accession>
<protein>
    <submittedName>
        <fullName evidence="3">Uncharacterized protein</fullName>
    </submittedName>
</protein>
<dbReference type="Gene3D" id="3.40.50.2000">
    <property type="entry name" value="Glycogen Phosphorylase B"/>
    <property type="match status" value="7"/>
</dbReference>
<dbReference type="FunFam" id="3.40.50.2000:FF:000019">
    <property type="entry name" value="Glycosyltransferase"/>
    <property type="match status" value="4"/>
</dbReference>
<name>A0A7J6EF25_CANSA</name>
<dbReference type="InterPro" id="IPR035595">
    <property type="entry name" value="UDP_glycos_trans_CS"/>
</dbReference>
<dbReference type="EMBL" id="JAATIQ010000415">
    <property type="protein sequence ID" value="KAF4357068.1"/>
    <property type="molecule type" value="Genomic_DNA"/>
</dbReference>
<keyword evidence="2" id="KW-0808">Transferase</keyword>
<comment type="similarity">
    <text evidence="1">Belongs to the UDP-glycosyltransferase family.</text>
</comment>
<dbReference type="SUPFAM" id="SSF53756">
    <property type="entry name" value="UDP-Glycosyltransferase/glycogen phosphorylase"/>
    <property type="match status" value="4"/>
</dbReference>
<dbReference type="PROSITE" id="PS00375">
    <property type="entry name" value="UDPGT"/>
    <property type="match status" value="3"/>
</dbReference>
<gene>
    <name evidence="3" type="ORF">G4B88_004478</name>
</gene>
<comment type="caution">
    <text evidence="3">The sequence shown here is derived from an EMBL/GenBank/DDBJ whole genome shotgun (WGS) entry which is preliminary data.</text>
</comment>
<keyword evidence="4" id="KW-1185">Reference proteome</keyword>
<organism evidence="3 4">
    <name type="scientific">Cannabis sativa</name>
    <name type="common">Hemp</name>
    <name type="synonym">Marijuana</name>
    <dbReference type="NCBI Taxonomy" id="3483"/>
    <lineage>
        <taxon>Eukaryota</taxon>
        <taxon>Viridiplantae</taxon>
        <taxon>Streptophyta</taxon>
        <taxon>Embryophyta</taxon>
        <taxon>Tracheophyta</taxon>
        <taxon>Spermatophyta</taxon>
        <taxon>Magnoliopsida</taxon>
        <taxon>eudicotyledons</taxon>
        <taxon>Gunneridae</taxon>
        <taxon>Pentapetalae</taxon>
        <taxon>rosids</taxon>
        <taxon>fabids</taxon>
        <taxon>Rosales</taxon>
        <taxon>Cannabaceae</taxon>
        <taxon>Cannabis</taxon>
    </lineage>
</organism>
<sequence length="1784" mass="200515">MARLRFILVTYPAQGHINPTLQFANRLTSAVHGGADVTFAIPLHAYRLMTANGSESDPNKTIETSNGSVITFAPFSIDGYDSVIGDDRRRYLSEMKRCGTRAVRDLVVSGRNDGLPYSFLVYTLLLPWAGVAADSVGLPSAMLWIQPATVFALYYRYFYGCGDLIREVFERGDCCRFLKTTIVGLSLEFSRRDFPSFMDHEGTYHMVMESFEEQFEMIESRKEKRIILVNSFDELEGEALGAVSGVNLIGIGSLIPSAYFDEKDCRGDDKVFRGDLFERSKDDYIEWLNSKNVRNVVYVSFGSLLDLPKEQMKEIAKGLLDFCHPFLWVIKEKSHHKYHDDDVDDNDNDELINYREELLKLGMIVTWCSQVEVLCNQSIGCFVSHCGWNSTLESLAAGVPVIAFPIWSDQGTNAKLIEDAWKTGARVNPNENGIVESDEIKRCLELVMGENEDGAEIRRNAMKWKDLTREATKKDGSSDKNLKSFVAEMNLPPPPPPPPRFMVMTYPAQGHINPSLQFAKRLATTFGADVTFIIPLSAYRKMTKSSGSDPDPDPKPGSGLSFAPFSIDGYEDGYKHGGDMKHYTSEMRRCGSKVISDLVVSSRNDDRPYCCFVYTLLLPWAAAAAADLGIKPVMLWIQAATVFDLYYYYFNGFGEVIREIMGKRQSDSKTTFPGLSFEFKRQDFPSFMDAEDVYYFIINHFEEQFSMISSRDHKKSSILVNTFDELESEALRAVSDISGQKLIGIGPLIPSAFTDRIDPSDNSFGGDIFHEGENDKGSVLEWLNSKAKTTVVYVSFGSILDLSKQQMEEIAKGLLSFGQPFLWVIKSKVESYNVCDNELVEFREELVKLGMIVPWCSQLEILSNESVGCFVTHCGWNSTLESMVCGVPMVAFPKWSDQRTNAKLIEEEWKIGVRVKPNKDEIVEGEEIKRCLETVMRKENNEMERNGKKWKDLAKEAVKEGGSSYKNLQSFVAEMNKKKTEKVKATRRRNRTMSRPRFLLVTYPAQGHVNPSLHFADKLAATGADVTILTTTTGYSCVSRATGHVTKYFEKPHNQNDSVSGVISFAPFSDGYDDGFKPENDVNHYLAEMRRCGSEAVRNAIVSGRNEGCPYCCLVYTILIPWAGLAAGEMGLPAVLLWIQPAMVFDIYYYYFHGYEDVIRESSKRQEIGETTMTFPGLSLEFSCKDLPSFMDAKDTYLFAIPLFREEFEILEKKVRPKVLVNTIYELEREAFEAVETQLNLIGIGPLIPTSFLDGKDVTSNNDDSSKEKYIEWLNSKPKTTVVYVSFGSMAILSEQQMEEMAKGLLEFGRPFLWVIRENVKDNNNNSKLSCREELDKLGMIVPLCSQMEVLSNESVGCFVTHCGWNSTLEGLTSGVPMIGFPQWSDQGTNAKLIEDAWGTGVRVKLNKDGIAGNEEIKRCLELVMGGKETVAGDSGKESWVEKRRNAKKWKDLAREAVKEGGSSDKNLKAFVSEMVEQNTYLFAIPLLLEEFDILEKKVRPKVLVNIIYELEREAFGSVVSQLILIGIGPLIPTSFLDGKDVTSNNDDPSKEKYIEWLNSKPETTVVYVSFGSMAILSEQQMEEMAKGLLEFGRPLLWVIRESKDSNNNNELSCREELDKLGMIVPWCSQMEVLSNASVECFVTHCGWNSTLEGLTSGVPMIGFPQWSDQGMNAKLIEDAYGTGVRVKLSGEGVAGNEEIKRCLELVMGGKETVAVNIGKESWVEKRRNAKKWKDLAREAVKEGRSSDKNLKAFVSEMVERGALPNITRAAHMGGLARPKRFIF</sequence>
<reference evidence="3 4" key="1">
    <citation type="journal article" date="2020" name="bioRxiv">
        <title>Sequence and annotation of 42 cannabis genomes reveals extensive copy number variation in cannabinoid synthesis and pathogen resistance genes.</title>
        <authorList>
            <person name="Mckernan K.J."/>
            <person name="Helbert Y."/>
            <person name="Kane L.T."/>
            <person name="Ebling H."/>
            <person name="Zhang L."/>
            <person name="Liu B."/>
            <person name="Eaton Z."/>
            <person name="Mclaughlin S."/>
            <person name="Kingan S."/>
            <person name="Baybayan P."/>
            <person name="Concepcion G."/>
            <person name="Jordan M."/>
            <person name="Riva A."/>
            <person name="Barbazuk W."/>
            <person name="Harkins T."/>
        </authorList>
    </citation>
    <scope>NUCLEOTIDE SEQUENCE [LARGE SCALE GENOMIC DNA]</scope>
    <source>
        <strain evidence="4">cv. Jamaican Lion 4</strain>
        <tissue evidence="3">Leaf</tissue>
    </source>
</reference>
<dbReference type="GO" id="GO:0080044">
    <property type="term" value="F:quercetin 7-O-glucosyltransferase activity"/>
    <property type="evidence" value="ECO:0007669"/>
    <property type="project" value="TreeGrafter"/>
</dbReference>
<dbReference type="PANTHER" id="PTHR11926:SF870">
    <property type="entry name" value="UDP-GLYCOSYLTRANSFERASE 75B1"/>
    <property type="match status" value="1"/>
</dbReference>
<dbReference type="Proteomes" id="UP000583929">
    <property type="component" value="Unassembled WGS sequence"/>
</dbReference>
<dbReference type="GO" id="GO:0080043">
    <property type="term" value="F:quercetin 3-O-glucosyltransferase activity"/>
    <property type="evidence" value="ECO:0007669"/>
    <property type="project" value="TreeGrafter"/>
</dbReference>
<proteinExistence type="inferred from homology"/>
<evidence type="ECO:0000256" key="2">
    <source>
        <dbReference type="ARBA" id="ARBA00022679"/>
    </source>
</evidence>
<dbReference type="Pfam" id="PF00201">
    <property type="entry name" value="UDPGT"/>
    <property type="match status" value="4"/>
</dbReference>
<dbReference type="CDD" id="cd03784">
    <property type="entry name" value="GT1_Gtf-like"/>
    <property type="match status" value="4"/>
</dbReference>
<dbReference type="InterPro" id="IPR002213">
    <property type="entry name" value="UDP_glucos_trans"/>
</dbReference>